<proteinExistence type="predicted"/>
<keyword evidence="2" id="KW-0614">Plasmid</keyword>
<organism evidence="2 3">
    <name type="scientific">Agrobacterium cucumeris</name>
    <dbReference type="NCBI Taxonomy" id="2862866"/>
    <lineage>
        <taxon>Bacteria</taxon>
        <taxon>Pseudomonadati</taxon>
        <taxon>Pseudomonadota</taxon>
        <taxon>Alphaproteobacteria</taxon>
        <taxon>Hyphomicrobiales</taxon>
        <taxon>Rhizobiaceae</taxon>
        <taxon>Rhizobium/Agrobacterium group</taxon>
        <taxon>Agrobacterium</taxon>
    </lineage>
</organism>
<dbReference type="InterPro" id="IPR039422">
    <property type="entry name" value="MarR/SlyA-like"/>
</dbReference>
<dbReference type="PROSITE" id="PS50995">
    <property type="entry name" value="HTH_MARR_2"/>
    <property type="match status" value="1"/>
</dbReference>
<dbReference type="PANTHER" id="PTHR33164:SF95">
    <property type="entry name" value="TRANSCRIPTIONAL REGULATOR"/>
    <property type="match status" value="1"/>
</dbReference>
<evidence type="ECO:0000313" key="2">
    <source>
        <dbReference type="EMBL" id="WHO11871.1"/>
    </source>
</evidence>
<dbReference type="Proteomes" id="UP001225611">
    <property type="component" value="Plasmid pO132a"/>
</dbReference>
<feature type="domain" description="HTH marR-type" evidence="1">
    <location>
        <begin position="17"/>
        <end position="148"/>
    </location>
</feature>
<dbReference type="Pfam" id="PF01047">
    <property type="entry name" value="MarR"/>
    <property type="match status" value="1"/>
</dbReference>
<accession>A0ABY8RWM8</accession>
<name>A0ABY8RWM8_9HYPH</name>
<dbReference type="InterPro" id="IPR036390">
    <property type="entry name" value="WH_DNA-bd_sf"/>
</dbReference>
<reference evidence="2 3" key="1">
    <citation type="journal article" date="2023" name="Syst. Appl. Microbiol.">
        <title>Agrobacterium cucumeris sp. nov. isolated from crazy roots on cucumber (Cucumis sativus).</title>
        <authorList>
            <person name="Warabieda M."/>
            <person name="Kuzmanovic N."/>
            <person name="Trzcinski P."/>
            <person name="Pulawska J."/>
        </authorList>
    </citation>
    <scope>NUCLEOTIDE SEQUENCE [LARGE SCALE GENOMIC DNA]</scope>
    <source>
        <strain evidence="2 3">O132</strain>
    </source>
</reference>
<geneLocation type="plasmid" evidence="2 3">
    <name>pO132a</name>
</geneLocation>
<dbReference type="EMBL" id="CP080389">
    <property type="protein sequence ID" value="WHO11871.1"/>
    <property type="molecule type" value="Genomic_DNA"/>
</dbReference>
<dbReference type="InterPro" id="IPR036388">
    <property type="entry name" value="WH-like_DNA-bd_sf"/>
</dbReference>
<dbReference type="SMART" id="SM00347">
    <property type="entry name" value="HTH_MARR"/>
    <property type="match status" value="1"/>
</dbReference>
<keyword evidence="3" id="KW-1185">Reference proteome</keyword>
<evidence type="ECO:0000313" key="3">
    <source>
        <dbReference type="Proteomes" id="UP001225611"/>
    </source>
</evidence>
<protein>
    <submittedName>
        <fullName evidence="2">MarR family transcriptional regulator</fullName>
    </submittedName>
</protein>
<dbReference type="Gene3D" id="1.10.10.10">
    <property type="entry name" value="Winged helix-like DNA-binding domain superfamily/Winged helix DNA-binding domain"/>
    <property type="match status" value="1"/>
</dbReference>
<gene>
    <name evidence="2" type="ORF">KZ699_24785</name>
</gene>
<evidence type="ECO:0000259" key="1">
    <source>
        <dbReference type="PROSITE" id="PS50995"/>
    </source>
</evidence>
<dbReference type="PRINTS" id="PR00598">
    <property type="entry name" value="HTHMARR"/>
</dbReference>
<sequence>MTVEVSKSTKFDLEALPGHLIRRLQQVAVAIFATRFEDAKIDLTPVQFAALHTIELSPGIDQASLAGMIAYDRTTIGGVVDRLMQKGLIRREVSEKDKRARLVYLTEEGTALIREARPAVLEVQDVILKGLSAAERQTFMELLAKAAEAGNSYSRAPLLRK</sequence>
<dbReference type="PANTHER" id="PTHR33164">
    <property type="entry name" value="TRANSCRIPTIONAL REGULATOR, MARR FAMILY"/>
    <property type="match status" value="1"/>
</dbReference>
<dbReference type="SUPFAM" id="SSF46785">
    <property type="entry name" value="Winged helix' DNA-binding domain"/>
    <property type="match status" value="1"/>
</dbReference>
<dbReference type="InterPro" id="IPR000835">
    <property type="entry name" value="HTH_MarR-typ"/>
</dbReference>